<comment type="similarity">
    <text evidence="6 7">Belongs to the imidazoleglycerol-phosphate dehydratase family.</text>
</comment>
<evidence type="ECO:0000256" key="7">
    <source>
        <dbReference type="RuleBase" id="RU000599"/>
    </source>
</evidence>
<dbReference type="EMBL" id="FQXV01000002">
    <property type="protein sequence ID" value="SHH77627.1"/>
    <property type="molecule type" value="Genomic_DNA"/>
</dbReference>
<dbReference type="OrthoDB" id="9790411at2"/>
<comment type="subcellular location">
    <subcellularLocation>
        <location evidence="6 7">Cytoplasm</location>
    </subcellularLocation>
</comment>
<dbReference type="PROSITE" id="PS00955">
    <property type="entry name" value="IGP_DEHYDRATASE_2"/>
    <property type="match status" value="1"/>
</dbReference>
<dbReference type="HAMAP" id="MF_00076">
    <property type="entry name" value="HisB"/>
    <property type="match status" value="1"/>
</dbReference>
<dbReference type="InterPro" id="IPR020568">
    <property type="entry name" value="Ribosomal_Su5_D2-typ_SF"/>
</dbReference>
<protein>
    <recommendedName>
        <fullName evidence="2 6">Imidazoleglycerol-phosphate dehydratase</fullName>
        <shortName evidence="6">IGPD</shortName>
        <ecNumber evidence="6 7">4.2.1.19</ecNumber>
    </recommendedName>
</protein>
<proteinExistence type="inferred from homology"/>
<organism evidence="8 9">
    <name type="scientific">Sporobacter termitidis DSM 10068</name>
    <dbReference type="NCBI Taxonomy" id="1123282"/>
    <lineage>
        <taxon>Bacteria</taxon>
        <taxon>Bacillati</taxon>
        <taxon>Bacillota</taxon>
        <taxon>Clostridia</taxon>
        <taxon>Eubacteriales</taxon>
        <taxon>Oscillospiraceae</taxon>
        <taxon>Sporobacter</taxon>
    </lineage>
</organism>
<dbReference type="PANTHER" id="PTHR23133:SF2">
    <property type="entry name" value="IMIDAZOLEGLYCEROL-PHOSPHATE DEHYDRATASE"/>
    <property type="match status" value="1"/>
</dbReference>
<keyword evidence="9" id="KW-1185">Reference proteome</keyword>
<dbReference type="EC" id="4.2.1.19" evidence="6 7"/>
<dbReference type="AlphaFoldDB" id="A0A1M5VQX2"/>
<dbReference type="FunFam" id="3.30.230.40:FF:000003">
    <property type="entry name" value="Imidazoleglycerol-phosphate dehydratase HisB"/>
    <property type="match status" value="1"/>
</dbReference>
<accession>A0A1M5VQX2</accession>
<evidence type="ECO:0000313" key="8">
    <source>
        <dbReference type="EMBL" id="SHH77627.1"/>
    </source>
</evidence>
<comment type="pathway">
    <text evidence="1 6 7">Amino-acid biosynthesis; L-histidine biosynthesis; L-histidine from 5-phospho-alpha-D-ribose 1-diphosphate: step 6/9.</text>
</comment>
<dbReference type="NCBIfam" id="NF002111">
    <property type="entry name" value="PRK00951.2-1"/>
    <property type="match status" value="1"/>
</dbReference>
<dbReference type="InterPro" id="IPR020565">
    <property type="entry name" value="ImidazoleglycerP_deHydtase_CS"/>
</dbReference>
<evidence type="ECO:0000256" key="3">
    <source>
        <dbReference type="ARBA" id="ARBA00022605"/>
    </source>
</evidence>
<dbReference type="GO" id="GO:0005737">
    <property type="term" value="C:cytoplasm"/>
    <property type="evidence" value="ECO:0007669"/>
    <property type="project" value="UniProtKB-SubCell"/>
</dbReference>
<dbReference type="GO" id="GO:0000105">
    <property type="term" value="P:L-histidine biosynthetic process"/>
    <property type="evidence" value="ECO:0007669"/>
    <property type="project" value="UniProtKB-UniRule"/>
</dbReference>
<comment type="catalytic activity">
    <reaction evidence="6 7">
        <text>D-erythro-1-(imidazol-4-yl)glycerol 3-phosphate = 3-(imidazol-4-yl)-2-oxopropyl phosphate + H2O</text>
        <dbReference type="Rhea" id="RHEA:11040"/>
        <dbReference type="ChEBI" id="CHEBI:15377"/>
        <dbReference type="ChEBI" id="CHEBI:57766"/>
        <dbReference type="ChEBI" id="CHEBI:58278"/>
        <dbReference type="EC" id="4.2.1.19"/>
    </reaction>
</comment>
<dbReference type="CDD" id="cd07914">
    <property type="entry name" value="IGPD"/>
    <property type="match status" value="1"/>
</dbReference>
<dbReference type="UniPathway" id="UPA00031">
    <property type="reaction ID" value="UER00011"/>
</dbReference>
<dbReference type="GO" id="GO:0004424">
    <property type="term" value="F:imidazoleglycerol-phosphate dehydratase activity"/>
    <property type="evidence" value="ECO:0007669"/>
    <property type="project" value="UniProtKB-UniRule"/>
</dbReference>
<evidence type="ECO:0000256" key="6">
    <source>
        <dbReference type="HAMAP-Rule" id="MF_00076"/>
    </source>
</evidence>
<sequence>MRTSDIKRKTAETDISLTLSLDGAGVSNIDTGIGFLDHMLTLFARHGRFDLSLTCRGDTHVDDHHSAEDIGLCLGAAFAAALGDMKGITRYGDITLPMDEALVLCAVDISGRSHLTYALSLPAGKVGTMDTELVEEFLNAFVRKANITLHLRQLSGANTHHIIEAGFKALARALAKAVKLDEAYKDEIPSTKGVL</sequence>
<dbReference type="InterPro" id="IPR038494">
    <property type="entry name" value="IGPD_sf"/>
</dbReference>
<reference evidence="8 9" key="1">
    <citation type="submission" date="2016-11" db="EMBL/GenBank/DDBJ databases">
        <authorList>
            <person name="Jaros S."/>
            <person name="Januszkiewicz K."/>
            <person name="Wedrychowicz H."/>
        </authorList>
    </citation>
    <scope>NUCLEOTIDE SEQUENCE [LARGE SCALE GENOMIC DNA]</scope>
    <source>
        <strain evidence="8 9">DSM 10068</strain>
    </source>
</reference>
<dbReference type="Pfam" id="PF00475">
    <property type="entry name" value="IGPD"/>
    <property type="match status" value="1"/>
</dbReference>
<evidence type="ECO:0000256" key="2">
    <source>
        <dbReference type="ARBA" id="ARBA00016664"/>
    </source>
</evidence>
<evidence type="ECO:0000313" key="9">
    <source>
        <dbReference type="Proteomes" id="UP000183995"/>
    </source>
</evidence>
<keyword evidence="3 6" id="KW-0028">Amino-acid biosynthesis</keyword>
<keyword evidence="5 6" id="KW-0456">Lyase</keyword>
<dbReference type="RefSeq" id="WP_073076521.1">
    <property type="nucleotide sequence ID" value="NZ_FQXV01000002.1"/>
</dbReference>
<dbReference type="FunFam" id="3.30.230.40:FF:000001">
    <property type="entry name" value="Imidazoleglycerol-phosphate dehydratase HisB"/>
    <property type="match status" value="1"/>
</dbReference>
<dbReference type="NCBIfam" id="NF002114">
    <property type="entry name" value="PRK00951.2-4"/>
    <property type="match status" value="1"/>
</dbReference>
<evidence type="ECO:0000256" key="1">
    <source>
        <dbReference type="ARBA" id="ARBA00005047"/>
    </source>
</evidence>
<dbReference type="PANTHER" id="PTHR23133">
    <property type="entry name" value="IMIDAZOLEGLYCEROL-PHOSPHATE DEHYDRATASE HIS7"/>
    <property type="match status" value="1"/>
</dbReference>
<keyword evidence="6" id="KW-0963">Cytoplasm</keyword>
<dbReference type="STRING" id="1123282.SAMN02745823_00971"/>
<keyword evidence="4 6" id="KW-0368">Histidine biosynthesis</keyword>
<dbReference type="Proteomes" id="UP000183995">
    <property type="component" value="Unassembled WGS sequence"/>
</dbReference>
<dbReference type="SUPFAM" id="SSF54211">
    <property type="entry name" value="Ribosomal protein S5 domain 2-like"/>
    <property type="match status" value="2"/>
</dbReference>
<dbReference type="PROSITE" id="PS00954">
    <property type="entry name" value="IGP_DEHYDRATASE_1"/>
    <property type="match status" value="1"/>
</dbReference>
<name>A0A1M5VQX2_9FIRM</name>
<dbReference type="Gene3D" id="3.30.230.40">
    <property type="entry name" value="Imidazole glycerol phosphate dehydratase, domain 1"/>
    <property type="match status" value="2"/>
</dbReference>
<dbReference type="InterPro" id="IPR000807">
    <property type="entry name" value="ImidazoleglycerolP_deHydtase"/>
</dbReference>
<gene>
    <name evidence="6" type="primary">hisB</name>
    <name evidence="8" type="ORF">SAMN02745823_00971</name>
</gene>
<evidence type="ECO:0000256" key="5">
    <source>
        <dbReference type="ARBA" id="ARBA00023239"/>
    </source>
</evidence>
<evidence type="ECO:0000256" key="4">
    <source>
        <dbReference type="ARBA" id="ARBA00023102"/>
    </source>
</evidence>